<dbReference type="EnsemblPlants" id="KQL14830">
    <property type="protein sequence ID" value="KQL14830"/>
    <property type="gene ID" value="SETIT_024617mg"/>
</dbReference>
<dbReference type="AlphaFoldDB" id="K3ZDI0"/>
<dbReference type="Proteomes" id="UP000004995">
    <property type="component" value="Unassembled WGS sequence"/>
</dbReference>
<name>K3ZDI0_SETIT</name>
<accession>K3ZDI0</accession>
<dbReference type="InParanoid" id="K3ZDI0"/>
<evidence type="ECO:0000313" key="2">
    <source>
        <dbReference type="Proteomes" id="UP000004995"/>
    </source>
</evidence>
<proteinExistence type="predicted"/>
<dbReference type="Gramene" id="KQL14830">
    <property type="protein sequence ID" value="KQL14830"/>
    <property type="gene ID" value="SETIT_024617mg"/>
</dbReference>
<evidence type="ECO:0000313" key="1">
    <source>
        <dbReference type="EnsemblPlants" id="KQL14830"/>
    </source>
</evidence>
<organism evidence="1 2">
    <name type="scientific">Setaria italica</name>
    <name type="common">Foxtail millet</name>
    <name type="synonym">Panicum italicum</name>
    <dbReference type="NCBI Taxonomy" id="4555"/>
    <lineage>
        <taxon>Eukaryota</taxon>
        <taxon>Viridiplantae</taxon>
        <taxon>Streptophyta</taxon>
        <taxon>Embryophyta</taxon>
        <taxon>Tracheophyta</taxon>
        <taxon>Spermatophyta</taxon>
        <taxon>Magnoliopsida</taxon>
        <taxon>Liliopsida</taxon>
        <taxon>Poales</taxon>
        <taxon>Poaceae</taxon>
        <taxon>PACMAD clade</taxon>
        <taxon>Panicoideae</taxon>
        <taxon>Panicodae</taxon>
        <taxon>Paniceae</taxon>
        <taxon>Cenchrinae</taxon>
        <taxon>Setaria</taxon>
    </lineage>
</organism>
<reference evidence="2" key="1">
    <citation type="journal article" date="2012" name="Nat. Biotechnol.">
        <title>Reference genome sequence of the model plant Setaria.</title>
        <authorList>
            <person name="Bennetzen J.L."/>
            <person name="Schmutz J."/>
            <person name="Wang H."/>
            <person name="Percifield R."/>
            <person name="Hawkins J."/>
            <person name="Pontaroli A.C."/>
            <person name="Estep M."/>
            <person name="Feng L."/>
            <person name="Vaughn J.N."/>
            <person name="Grimwood J."/>
            <person name="Jenkins J."/>
            <person name="Barry K."/>
            <person name="Lindquist E."/>
            <person name="Hellsten U."/>
            <person name="Deshpande S."/>
            <person name="Wang X."/>
            <person name="Wu X."/>
            <person name="Mitros T."/>
            <person name="Triplett J."/>
            <person name="Yang X."/>
            <person name="Ye C.Y."/>
            <person name="Mauro-Herrera M."/>
            <person name="Wang L."/>
            <person name="Li P."/>
            <person name="Sharma M."/>
            <person name="Sharma R."/>
            <person name="Ronald P.C."/>
            <person name="Panaud O."/>
            <person name="Kellogg E.A."/>
            <person name="Brutnell T.P."/>
            <person name="Doust A.N."/>
            <person name="Tuskan G.A."/>
            <person name="Rokhsar D."/>
            <person name="Devos K.M."/>
        </authorList>
    </citation>
    <scope>NUCLEOTIDE SEQUENCE [LARGE SCALE GENOMIC DNA]</scope>
    <source>
        <strain evidence="2">cv. Yugu1</strain>
    </source>
</reference>
<dbReference type="EMBL" id="AGNK02001611">
    <property type="status" value="NOT_ANNOTATED_CDS"/>
    <property type="molecule type" value="Genomic_DNA"/>
</dbReference>
<dbReference type="HOGENOM" id="CLU_2461375_0_0_1"/>
<sequence>MNKEEAYMKSRIGYMNTNKVAVQAEPGYIRKTLSRYTAEAPTSHASCVGWFFESVIGRILDSGCRIETVLVILFKILRREDQDNIRITG</sequence>
<keyword evidence="2" id="KW-1185">Reference proteome</keyword>
<protein>
    <submittedName>
        <fullName evidence="1">Uncharacterized protein</fullName>
    </submittedName>
</protein>
<reference evidence="1" key="2">
    <citation type="submission" date="2018-08" db="UniProtKB">
        <authorList>
            <consortium name="EnsemblPlants"/>
        </authorList>
    </citation>
    <scope>IDENTIFICATION</scope>
    <source>
        <strain evidence="1">Yugu1</strain>
    </source>
</reference>